<dbReference type="OrthoDB" id="416253at2759"/>
<keyword evidence="3" id="KW-0560">Oxidoreductase</keyword>
<dbReference type="PROSITE" id="PS00062">
    <property type="entry name" value="ALDOKETO_REDUCTASE_2"/>
    <property type="match status" value="1"/>
</dbReference>
<dbReference type="PIRSF" id="PIRSF000097">
    <property type="entry name" value="AKR"/>
    <property type="match status" value="1"/>
</dbReference>
<feature type="domain" description="NADP-dependent oxidoreductase" evidence="7">
    <location>
        <begin position="16"/>
        <end position="311"/>
    </location>
</feature>
<feature type="site" description="Lowers pKa of active site Tyr" evidence="6">
    <location>
        <position position="77"/>
    </location>
</feature>
<evidence type="ECO:0000256" key="3">
    <source>
        <dbReference type="ARBA" id="ARBA00023002"/>
    </source>
</evidence>
<sequence>MECVTLVGGQSMPMVGLGTWKSASEQVERVVCAAIRNGYRLIDCANDYGNEAAVGRAIARMVAEGVVTRDELFVQVKLWNTNHRREHVREDLLASLHDLQLTYVDSFVIHWPQACPATGECSATFAKHGTQPENSIHTMFPLDENGCYRADKQSHYVETWHAMEALVDEGLARTIGLSNFNAKQVKEILLNVRKHRPAVLQNECHPFLQQRDLLDLCKGQNIVLQAYSPLGSGDRPWLRQPSDPELLQDQAIVRIAERHGKTPAQVVLRWQLERGVSVVPKTVNEGRLVENFNVCDFRLSDDDMREFNKLNIGWRYLLWPETSAHPDYPFKDELPWDYELDRAPLNTSKSVTM</sequence>
<evidence type="ECO:0000256" key="6">
    <source>
        <dbReference type="PIRSR" id="PIRSR000097-3"/>
    </source>
</evidence>
<dbReference type="EMBL" id="VRMN01000009">
    <property type="protein sequence ID" value="KAA8492537.1"/>
    <property type="molecule type" value="Genomic_DNA"/>
</dbReference>
<gene>
    <name evidence="8" type="ORF">FVE85_8044</name>
</gene>
<organism evidence="8 9">
    <name type="scientific">Porphyridium purpureum</name>
    <name type="common">Red alga</name>
    <name type="synonym">Porphyridium cruentum</name>
    <dbReference type="NCBI Taxonomy" id="35688"/>
    <lineage>
        <taxon>Eukaryota</taxon>
        <taxon>Rhodophyta</taxon>
        <taxon>Bangiophyceae</taxon>
        <taxon>Porphyridiales</taxon>
        <taxon>Porphyridiaceae</taxon>
        <taxon>Porphyridium</taxon>
    </lineage>
</organism>
<protein>
    <submittedName>
        <fullName evidence="8">Alcohol dehydrogenase NADP(+)</fullName>
    </submittedName>
</protein>
<dbReference type="PRINTS" id="PR00069">
    <property type="entry name" value="ALDKETRDTASE"/>
</dbReference>
<dbReference type="PROSITE" id="PS00063">
    <property type="entry name" value="ALDOKETO_REDUCTASE_3"/>
    <property type="match status" value="1"/>
</dbReference>
<keyword evidence="9" id="KW-1185">Reference proteome</keyword>
<comment type="similarity">
    <text evidence="1">Belongs to the aldo/keto reductase family.</text>
</comment>
<dbReference type="InterPro" id="IPR018170">
    <property type="entry name" value="Aldo/ket_reductase_CS"/>
</dbReference>
<evidence type="ECO:0000313" key="8">
    <source>
        <dbReference type="EMBL" id="KAA8492537.1"/>
    </source>
</evidence>
<dbReference type="AlphaFoldDB" id="A0A5J4YQ78"/>
<proteinExistence type="inferred from homology"/>
<dbReference type="InterPro" id="IPR020471">
    <property type="entry name" value="AKR"/>
</dbReference>
<evidence type="ECO:0000256" key="2">
    <source>
        <dbReference type="ARBA" id="ARBA00022857"/>
    </source>
</evidence>
<dbReference type="FunFam" id="3.20.20.100:FF:000006">
    <property type="entry name" value="Aldo-keto reductase family 1 member A1"/>
    <property type="match status" value="1"/>
</dbReference>
<dbReference type="Proteomes" id="UP000324585">
    <property type="component" value="Unassembled WGS sequence"/>
</dbReference>
<evidence type="ECO:0000256" key="1">
    <source>
        <dbReference type="ARBA" id="ARBA00007905"/>
    </source>
</evidence>
<dbReference type="InterPro" id="IPR023210">
    <property type="entry name" value="NADP_OxRdtase_dom"/>
</dbReference>
<dbReference type="GO" id="GO:0016491">
    <property type="term" value="F:oxidoreductase activity"/>
    <property type="evidence" value="ECO:0007669"/>
    <property type="project" value="UniProtKB-KW"/>
</dbReference>
<evidence type="ECO:0000256" key="4">
    <source>
        <dbReference type="PIRSR" id="PIRSR000097-1"/>
    </source>
</evidence>
<dbReference type="PROSITE" id="PS00798">
    <property type="entry name" value="ALDOKETO_REDUCTASE_1"/>
    <property type="match status" value="1"/>
</dbReference>
<dbReference type="PANTHER" id="PTHR11732">
    <property type="entry name" value="ALDO/KETO REDUCTASE"/>
    <property type="match status" value="1"/>
</dbReference>
<dbReference type="Gene3D" id="3.20.20.100">
    <property type="entry name" value="NADP-dependent oxidoreductase domain"/>
    <property type="match status" value="1"/>
</dbReference>
<evidence type="ECO:0000256" key="5">
    <source>
        <dbReference type="PIRSR" id="PIRSR000097-2"/>
    </source>
</evidence>
<evidence type="ECO:0000259" key="7">
    <source>
        <dbReference type="Pfam" id="PF00248"/>
    </source>
</evidence>
<keyword evidence="2" id="KW-0521">NADP</keyword>
<feature type="active site" description="Proton donor" evidence="4">
    <location>
        <position position="48"/>
    </location>
</feature>
<dbReference type="SUPFAM" id="SSF51430">
    <property type="entry name" value="NAD(P)-linked oxidoreductase"/>
    <property type="match status" value="1"/>
</dbReference>
<dbReference type="InterPro" id="IPR036812">
    <property type="entry name" value="NAD(P)_OxRdtase_dom_sf"/>
</dbReference>
<accession>A0A5J4YQ78</accession>
<reference evidence="9" key="1">
    <citation type="journal article" date="2019" name="Nat. Commun.">
        <title>Expansion of phycobilisome linker gene families in mesophilic red algae.</title>
        <authorList>
            <person name="Lee J."/>
            <person name="Kim D."/>
            <person name="Bhattacharya D."/>
            <person name="Yoon H.S."/>
        </authorList>
    </citation>
    <scope>NUCLEOTIDE SEQUENCE [LARGE SCALE GENOMIC DNA]</scope>
    <source>
        <strain evidence="9">CCMP 1328</strain>
    </source>
</reference>
<feature type="binding site" evidence="5">
    <location>
        <position position="110"/>
    </location>
    <ligand>
        <name>substrate</name>
    </ligand>
</feature>
<dbReference type="OMA" id="TAWYYGT"/>
<name>A0A5J4YQ78_PORPP</name>
<dbReference type="Pfam" id="PF00248">
    <property type="entry name" value="Aldo_ket_red"/>
    <property type="match status" value="1"/>
</dbReference>
<comment type="caution">
    <text evidence="8">The sequence shown here is derived from an EMBL/GenBank/DDBJ whole genome shotgun (WGS) entry which is preliminary data.</text>
</comment>
<evidence type="ECO:0000313" key="9">
    <source>
        <dbReference type="Proteomes" id="UP000324585"/>
    </source>
</evidence>